<dbReference type="InterPro" id="IPR050908">
    <property type="entry name" value="SmbC-like"/>
</dbReference>
<dbReference type="GO" id="GO:0043565">
    <property type="term" value="F:sequence-specific DNA binding"/>
    <property type="evidence" value="ECO:0007669"/>
    <property type="project" value="InterPro"/>
</dbReference>
<dbReference type="InterPro" id="IPR009057">
    <property type="entry name" value="Homeodomain-like_sf"/>
</dbReference>
<dbReference type="GO" id="GO:0009893">
    <property type="term" value="P:positive regulation of metabolic process"/>
    <property type="evidence" value="ECO:0007669"/>
    <property type="project" value="UniProtKB-ARBA"/>
</dbReference>
<reference evidence="6" key="1">
    <citation type="submission" date="2016-10" db="EMBL/GenBank/DDBJ databases">
        <authorList>
            <person name="Varghese N."/>
            <person name="Submissions S."/>
        </authorList>
    </citation>
    <scope>NUCLEOTIDE SEQUENCE [LARGE SCALE GENOMIC DNA]</scope>
    <source>
        <strain evidence="6">DSM 9751</strain>
    </source>
</reference>
<dbReference type="Gene3D" id="1.10.10.60">
    <property type="entry name" value="Homeodomain-like"/>
    <property type="match status" value="2"/>
</dbReference>
<name>A0A1H4YCP5_9PSED</name>
<dbReference type="Gene3D" id="3.20.80.10">
    <property type="entry name" value="Regulatory factor, effector binding domain"/>
    <property type="match status" value="1"/>
</dbReference>
<organism evidence="5 6">
    <name type="scientific">Pseudomonas saponiphila</name>
    <dbReference type="NCBI Taxonomy" id="556534"/>
    <lineage>
        <taxon>Bacteria</taxon>
        <taxon>Pseudomonadati</taxon>
        <taxon>Pseudomonadota</taxon>
        <taxon>Gammaproteobacteria</taxon>
        <taxon>Pseudomonadales</taxon>
        <taxon>Pseudomonadaceae</taxon>
        <taxon>Pseudomonas</taxon>
    </lineage>
</organism>
<dbReference type="RefSeq" id="WP_092320477.1">
    <property type="nucleotide sequence ID" value="NZ_FNTJ01000002.1"/>
</dbReference>
<dbReference type="GO" id="GO:0003700">
    <property type="term" value="F:DNA-binding transcription factor activity"/>
    <property type="evidence" value="ECO:0007669"/>
    <property type="project" value="InterPro"/>
</dbReference>
<dbReference type="PROSITE" id="PS01124">
    <property type="entry name" value="HTH_ARAC_FAMILY_2"/>
    <property type="match status" value="1"/>
</dbReference>
<protein>
    <submittedName>
        <fullName evidence="5">Transcriptional regulator, AraC family</fullName>
    </submittedName>
</protein>
<dbReference type="SUPFAM" id="SSF55136">
    <property type="entry name" value="Probable bacterial effector-binding domain"/>
    <property type="match status" value="1"/>
</dbReference>
<evidence type="ECO:0000313" key="5">
    <source>
        <dbReference type="EMBL" id="SED14868.1"/>
    </source>
</evidence>
<dbReference type="Pfam" id="PF06445">
    <property type="entry name" value="GyrI-like"/>
    <property type="match status" value="1"/>
</dbReference>
<dbReference type="InterPro" id="IPR011256">
    <property type="entry name" value="Reg_factor_effector_dom_sf"/>
</dbReference>
<dbReference type="PROSITE" id="PS00041">
    <property type="entry name" value="HTH_ARAC_FAMILY_1"/>
    <property type="match status" value="1"/>
</dbReference>
<dbReference type="SUPFAM" id="SSF46689">
    <property type="entry name" value="Homeodomain-like"/>
    <property type="match status" value="2"/>
</dbReference>
<dbReference type="PANTHER" id="PTHR40055:SF1">
    <property type="entry name" value="TRANSCRIPTIONAL REGULATOR YGIV-RELATED"/>
    <property type="match status" value="1"/>
</dbReference>
<dbReference type="EMBL" id="FNTJ01000002">
    <property type="protein sequence ID" value="SED14868.1"/>
    <property type="molecule type" value="Genomic_DNA"/>
</dbReference>
<evidence type="ECO:0000256" key="2">
    <source>
        <dbReference type="ARBA" id="ARBA00023125"/>
    </source>
</evidence>
<dbReference type="AlphaFoldDB" id="A0A1H4YCP5"/>
<evidence type="ECO:0000256" key="3">
    <source>
        <dbReference type="ARBA" id="ARBA00023163"/>
    </source>
</evidence>
<proteinExistence type="predicted"/>
<dbReference type="InterPro" id="IPR018060">
    <property type="entry name" value="HTH_AraC"/>
</dbReference>
<keyword evidence="6" id="KW-1185">Reference proteome</keyword>
<evidence type="ECO:0000256" key="1">
    <source>
        <dbReference type="ARBA" id="ARBA00023015"/>
    </source>
</evidence>
<dbReference type="SMART" id="SM00871">
    <property type="entry name" value="AraC_E_bind"/>
    <property type="match status" value="1"/>
</dbReference>
<accession>A0A1H4YCP5</accession>
<evidence type="ECO:0000313" key="6">
    <source>
        <dbReference type="Proteomes" id="UP000198982"/>
    </source>
</evidence>
<dbReference type="InterPro" id="IPR018062">
    <property type="entry name" value="HTH_AraC-typ_CS"/>
</dbReference>
<gene>
    <name evidence="5" type="ORF">SAMN05216178_6440</name>
</gene>
<dbReference type="Proteomes" id="UP000198982">
    <property type="component" value="Unassembled WGS sequence"/>
</dbReference>
<sequence length="315" mass="36187">MSAAYHSLHEYTLRMNRVLEYIDQHLDQPLELTDLARVAHFSPYHFHRLFSAWVGEPLGAYLRRRRLACGAYLMASRPEASILEIALEVGFGSGEAFSRAFKQHFSVSPSTWRDTEPKRWHRRLDDIRERRLRELSNPDQTHIPAFDDPDAFIHLKETAMNVTLQQLPATRVAYLRYFGAYGPGIGVFWRETAMPWMLQHQLFNRVRYGIGHDDPDLTPADKCRYDACVEVPEDFKASPPAVITTLPGGLYAVAAYRGLGPDIGNAWIELCRDWLPKSGMQFDPRPAFERYPANAFYDIKTGELECEICIPVKKL</sequence>
<evidence type="ECO:0000259" key="4">
    <source>
        <dbReference type="PROSITE" id="PS01124"/>
    </source>
</evidence>
<keyword evidence="2" id="KW-0238">DNA-binding</keyword>
<feature type="domain" description="HTH araC/xylS-type" evidence="4">
    <location>
        <begin position="16"/>
        <end position="115"/>
    </location>
</feature>
<dbReference type="InterPro" id="IPR010499">
    <property type="entry name" value="AraC_E-bd"/>
</dbReference>
<dbReference type="InterPro" id="IPR029442">
    <property type="entry name" value="GyrI-like"/>
</dbReference>
<keyword evidence="1" id="KW-0805">Transcription regulation</keyword>
<dbReference type="SMART" id="SM00342">
    <property type="entry name" value="HTH_ARAC"/>
    <property type="match status" value="1"/>
</dbReference>
<dbReference type="PANTHER" id="PTHR40055">
    <property type="entry name" value="TRANSCRIPTIONAL REGULATOR YGIV-RELATED"/>
    <property type="match status" value="1"/>
</dbReference>
<dbReference type="Pfam" id="PF12833">
    <property type="entry name" value="HTH_18"/>
    <property type="match status" value="1"/>
</dbReference>
<dbReference type="PRINTS" id="PR00032">
    <property type="entry name" value="HTHARAC"/>
</dbReference>
<keyword evidence="3" id="KW-0804">Transcription</keyword>
<dbReference type="InterPro" id="IPR020449">
    <property type="entry name" value="Tscrpt_reg_AraC-type_HTH"/>
</dbReference>